<reference evidence="2 3" key="1">
    <citation type="submission" date="2015-01" db="EMBL/GenBank/DDBJ databases">
        <title>The Genome Sequence of Ochroconis gallopava CBS43764.</title>
        <authorList>
            <consortium name="The Broad Institute Genomics Platform"/>
            <person name="Cuomo C."/>
            <person name="de Hoog S."/>
            <person name="Gorbushina A."/>
            <person name="Stielow B."/>
            <person name="Teixiera M."/>
            <person name="Abouelleil A."/>
            <person name="Chapman S.B."/>
            <person name="Priest M."/>
            <person name="Young S.K."/>
            <person name="Wortman J."/>
            <person name="Nusbaum C."/>
            <person name="Birren B."/>
        </authorList>
    </citation>
    <scope>NUCLEOTIDE SEQUENCE [LARGE SCALE GENOMIC DNA]</scope>
    <source>
        <strain evidence="2 3">CBS 43764</strain>
    </source>
</reference>
<dbReference type="OrthoDB" id="6133115at2759"/>
<evidence type="ECO:0000313" key="2">
    <source>
        <dbReference type="EMBL" id="KIW06574.1"/>
    </source>
</evidence>
<dbReference type="HOGENOM" id="CLU_520726_0_0_1"/>
<sequence>MSRMPGGYYEEEDEWHERDYHRGYGYVQPPPPPPRAPPRRSGDLLNVNDYGGTTLRRSRSTGHSPAPNIYVYNRTDVSEREASPARGRGVDRTADIIDRLSDIDHDLRRISRSRGAEARAPSPSPWQQQMAYDEYVRLREADAQIARLEADRRYQHEYVDRQREEELIRKRLELERLREKARADAEENKWEDREKAIKTRLKLKEMEDELKRQQDEVKRKEDKERILLEHERAIAKAKAEREKLLAEIKLKEEEEEKEQKRIIAEAEAKAAKKKQQAEEEEKAAIARYQQRQAEEKKKQDELRAKFKAEEEEKKRKEKEEEEEWRLKLAMKEEKEKEKKKQREKEIEEEMHKKLAVFGFQENQIQAVLNPKKAADLPAGYSPLHPRPARPAIGWTPVATPTYIKVSRDHLDIETLKYYNLRYEIDSSDPRYIIILEEISEEETQMLFEHTRKLRRGSSTLLIEDRGRGRDHHYAFVRKRAPSKSPARKNRDKSPIRVGLNLF</sequence>
<protein>
    <submittedName>
        <fullName evidence="2">Uncharacterized protein</fullName>
    </submittedName>
</protein>
<feature type="region of interest" description="Disordered" evidence="1">
    <location>
        <begin position="20"/>
        <end position="69"/>
    </location>
</feature>
<name>A0A0D2B5S7_9PEZI</name>
<evidence type="ECO:0000256" key="1">
    <source>
        <dbReference type="SAM" id="MobiDB-lite"/>
    </source>
</evidence>
<dbReference type="VEuPathDB" id="FungiDB:PV09_02293"/>
<dbReference type="STRING" id="253628.A0A0D2B5S7"/>
<accession>A0A0D2B5S7</accession>
<proteinExistence type="predicted"/>
<evidence type="ECO:0000313" key="3">
    <source>
        <dbReference type="Proteomes" id="UP000053259"/>
    </source>
</evidence>
<dbReference type="Proteomes" id="UP000053259">
    <property type="component" value="Unassembled WGS sequence"/>
</dbReference>
<dbReference type="AlphaFoldDB" id="A0A0D2B5S7"/>
<dbReference type="GeneID" id="27310266"/>
<dbReference type="RefSeq" id="XP_016216443.1">
    <property type="nucleotide sequence ID" value="XM_016355307.1"/>
</dbReference>
<feature type="compositionally biased region" description="Basic and acidic residues" evidence="1">
    <location>
        <begin position="292"/>
        <end position="302"/>
    </location>
</feature>
<feature type="region of interest" description="Disordered" evidence="1">
    <location>
        <begin position="267"/>
        <end position="302"/>
    </location>
</feature>
<organism evidence="2 3">
    <name type="scientific">Verruconis gallopava</name>
    <dbReference type="NCBI Taxonomy" id="253628"/>
    <lineage>
        <taxon>Eukaryota</taxon>
        <taxon>Fungi</taxon>
        <taxon>Dikarya</taxon>
        <taxon>Ascomycota</taxon>
        <taxon>Pezizomycotina</taxon>
        <taxon>Dothideomycetes</taxon>
        <taxon>Pleosporomycetidae</taxon>
        <taxon>Venturiales</taxon>
        <taxon>Sympoventuriaceae</taxon>
        <taxon>Verruconis</taxon>
    </lineage>
</organism>
<dbReference type="InParanoid" id="A0A0D2B5S7"/>
<dbReference type="EMBL" id="KN847534">
    <property type="protein sequence ID" value="KIW06574.1"/>
    <property type="molecule type" value="Genomic_DNA"/>
</dbReference>
<gene>
    <name evidence="2" type="ORF">PV09_02293</name>
</gene>
<keyword evidence="3" id="KW-1185">Reference proteome</keyword>